<evidence type="ECO:0000313" key="1">
    <source>
        <dbReference type="EMBL" id="GER03985.1"/>
    </source>
</evidence>
<comment type="caution">
    <text evidence="1">The sequence shown here is derived from an EMBL/GenBank/DDBJ whole genome shotgun (WGS) entry which is preliminary data.</text>
</comment>
<organism evidence="1 2">
    <name type="scientific">Iodidimonas nitroreducens</name>
    <dbReference type="NCBI Taxonomy" id="1236968"/>
    <lineage>
        <taxon>Bacteria</taxon>
        <taxon>Pseudomonadati</taxon>
        <taxon>Pseudomonadota</taxon>
        <taxon>Alphaproteobacteria</taxon>
        <taxon>Iodidimonadales</taxon>
        <taxon>Iodidimonadaceae</taxon>
        <taxon>Iodidimonas</taxon>
    </lineage>
</organism>
<keyword evidence="2" id="KW-1185">Reference proteome</keyword>
<evidence type="ECO:0000313" key="2">
    <source>
        <dbReference type="Proteomes" id="UP000324996"/>
    </source>
</evidence>
<name>A0A5A7N8N5_9PROT</name>
<sequence length="158" mass="17526">MVLAKSPPLSVFAAPFSCFFLVLFFVVAALGGAAVPGARASDDPAFSGAEAAFPHALNPFGLKPDPAVRWGRLDHGLRYALMRNETPRDQLSFYLRVDVGSLDEQPDQGELPIFWNIWPFKNRAGTLMRAFFPNWSAWVCNRGPIAMPAPDWRRPPII</sequence>
<dbReference type="AlphaFoldDB" id="A0A5A7N8N5"/>
<dbReference type="EMBL" id="BKCN01000007">
    <property type="protein sequence ID" value="GER03985.1"/>
    <property type="molecule type" value="Genomic_DNA"/>
</dbReference>
<gene>
    <name evidence="1" type="ORF">JCM17846_16670</name>
</gene>
<dbReference type="Proteomes" id="UP000324996">
    <property type="component" value="Unassembled WGS sequence"/>
</dbReference>
<dbReference type="InterPro" id="IPR011249">
    <property type="entry name" value="Metalloenz_LuxS/M16"/>
</dbReference>
<proteinExistence type="predicted"/>
<dbReference type="GO" id="GO:0046872">
    <property type="term" value="F:metal ion binding"/>
    <property type="evidence" value="ECO:0007669"/>
    <property type="project" value="InterPro"/>
</dbReference>
<dbReference type="SUPFAM" id="SSF63411">
    <property type="entry name" value="LuxS/MPP-like metallohydrolase"/>
    <property type="match status" value="1"/>
</dbReference>
<accession>A0A5A7N8N5</accession>
<protein>
    <submittedName>
        <fullName evidence="1">Uncharacterized protein</fullName>
    </submittedName>
</protein>
<dbReference type="Gene3D" id="3.30.830.10">
    <property type="entry name" value="Metalloenzyme, LuxS/M16 peptidase-like"/>
    <property type="match status" value="1"/>
</dbReference>
<reference evidence="1 2" key="1">
    <citation type="submission" date="2019-09" db="EMBL/GenBank/DDBJ databases">
        <title>NBRP : Genome information of microbial organism related human and environment.</title>
        <authorList>
            <person name="Hattori M."/>
            <person name="Oshima K."/>
            <person name="Inaba H."/>
            <person name="Suda W."/>
            <person name="Sakamoto M."/>
            <person name="Iino T."/>
            <person name="Kitahara M."/>
            <person name="Oshida Y."/>
            <person name="Iida T."/>
            <person name="Kudo T."/>
            <person name="Itoh T."/>
            <person name="Ohkuma M."/>
        </authorList>
    </citation>
    <scope>NUCLEOTIDE SEQUENCE [LARGE SCALE GENOMIC DNA]</scope>
    <source>
        <strain evidence="1 2">Q-1</strain>
    </source>
</reference>